<accession>A0A7Y9UN69</accession>
<feature type="compositionally biased region" description="Basic and acidic residues" evidence="1">
    <location>
        <begin position="386"/>
        <end position="404"/>
    </location>
</feature>
<dbReference type="Proteomes" id="UP000544110">
    <property type="component" value="Unassembled WGS sequence"/>
</dbReference>
<comment type="caution">
    <text evidence="3">The sequence shown here is derived from an EMBL/GenBank/DDBJ whole genome shotgun (WGS) entry which is preliminary data.</text>
</comment>
<dbReference type="PANTHER" id="PTHR19353:SF19">
    <property type="entry name" value="DELTA(5) FATTY ACID DESATURASE C-RELATED"/>
    <property type="match status" value="1"/>
</dbReference>
<sequence>MAISDVQEYCHLTDEEVEQIGRELDAIRTEVEESRCAADAAYINRLIKVQRGLAFGARVVLGASAYSKRARIPGAVLGSAMLGTAKILENMEIGHNVMHGQWDWMNDPEIHSSNWEWDTAQPAEQWKHSHNYVHHQFTNVLGYDNDIGYGILRMAREQKWHPVNVGQPVYNSLLAFLFEWGVALHDLDLERIRKGQKDPQEMKRQLGQIWRKGRNQVLKDYVVYPALSGPHWRTTIVANAAANVTRNVWSYVIIFCGHFPDGAVHFTEEEIEDETRSEWYLRQILGAANFEGGRFLHIMSGSLGFQIEHHLFPDLPSNRYPEIAERVKALCDKYDLPYTVGPLHRQYGQALRTILKLSLPNSWTKDNRVYDDASTRGDTPPVPEGPVRERRRKSDAERPTRRLELGAWSRGSAKERA</sequence>
<feature type="region of interest" description="Disordered" evidence="1">
    <location>
        <begin position="368"/>
        <end position="417"/>
    </location>
</feature>
<reference evidence="3 4" key="1">
    <citation type="submission" date="2020-07" db="EMBL/GenBank/DDBJ databases">
        <title>Sequencing the genomes of 1000 actinobacteria strains.</title>
        <authorList>
            <person name="Klenk H.-P."/>
        </authorList>
    </citation>
    <scope>NUCLEOTIDE SEQUENCE [LARGE SCALE GENOMIC DNA]</scope>
    <source>
        <strain evidence="3 4">DSM 24552</strain>
    </source>
</reference>
<evidence type="ECO:0000313" key="4">
    <source>
        <dbReference type="Proteomes" id="UP000544110"/>
    </source>
</evidence>
<feature type="domain" description="Fatty acid desaturase" evidence="2">
    <location>
        <begin position="76"/>
        <end position="340"/>
    </location>
</feature>
<dbReference type="GO" id="GO:0016020">
    <property type="term" value="C:membrane"/>
    <property type="evidence" value="ECO:0007669"/>
    <property type="project" value="TreeGrafter"/>
</dbReference>
<dbReference type="EC" id="1.14.19.3" evidence="3"/>
<evidence type="ECO:0000313" key="3">
    <source>
        <dbReference type="EMBL" id="NYG56877.1"/>
    </source>
</evidence>
<dbReference type="AlphaFoldDB" id="A0A7Y9UN69"/>
<keyword evidence="3" id="KW-0560">Oxidoreductase</keyword>
<keyword evidence="4" id="KW-1185">Reference proteome</keyword>
<dbReference type="RefSeq" id="WP_179519061.1">
    <property type="nucleotide sequence ID" value="NZ_JACCAC010000001.1"/>
</dbReference>
<dbReference type="GO" id="GO:0016213">
    <property type="term" value="F:acyl-CoA 6-desaturase activity"/>
    <property type="evidence" value="ECO:0007669"/>
    <property type="project" value="UniProtKB-EC"/>
</dbReference>
<evidence type="ECO:0000256" key="1">
    <source>
        <dbReference type="SAM" id="MobiDB-lite"/>
    </source>
</evidence>
<evidence type="ECO:0000259" key="2">
    <source>
        <dbReference type="Pfam" id="PF00487"/>
    </source>
</evidence>
<protein>
    <submittedName>
        <fullName evidence="3">Linoleoyl-CoA desaturase</fullName>
        <ecNumber evidence="3">1.14.19.3</ecNumber>
    </submittedName>
</protein>
<dbReference type="PANTHER" id="PTHR19353">
    <property type="entry name" value="FATTY ACID DESATURASE 2"/>
    <property type="match status" value="1"/>
</dbReference>
<organism evidence="3 4">
    <name type="scientific">Nocardioides perillae</name>
    <dbReference type="NCBI Taxonomy" id="1119534"/>
    <lineage>
        <taxon>Bacteria</taxon>
        <taxon>Bacillati</taxon>
        <taxon>Actinomycetota</taxon>
        <taxon>Actinomycetes</taxon>
        <taxon>Propionibacteriales</taxon>
        <taxon>Nocardioidaceae</taxon>
        <taxon>Nocardioides</taxon>
    </lineage>
</organism>
<dbReference type="Pfam" id="PF00487">
    <property type="entry name" value="FA_desaturase"/>
    <property type="match status" value="1"/>
</dbReference>
<dbReference type="InterPro" id="IPR005804">
    <property type="entry name" value="FA_desaturase_dom"/>
</dbReference>
<dbReference type="EMBL" id="JACCAC010000001">
    <property type="protein sequence ID" value="NYG56877.1"/>
    <property type="molecule type" value="Genomic_DNA"/>
</dbReference>
<dbReference type="GO" id="GO:0008610">
    <property type="term" value="P:lipid biosynthetic process"/>
    <property type="evidence" value="ECO:0007669"/>
    <property type="project" value="UniProtKB-ARBA"/>
</dbReference>
<proteinExistence type="predicted"/>
<dbReference type="CDD" id="cd03506">
    <property type="entry name" value="Delta6-FADS-like"/>
    <property type="match status" value="1"/>
</dbReference>
<name>A0A7Y9UN69_9ACTN</name>
<dbReference type="InterPro" id="IPR012171">
    <property type="entry name" value="Fatty_acid_desaturase"/>
</dbReference>
<gene>
    <name evidence="3" type="ORF">BJ989_003181</name>
</gene>